<protein>
    <recommendedName>
        <fullName evidence="1">Phosphatidylinositol transfer protein N-terminal domain-containing protein</fullName>
    </recommendedName>
</protein>
<organism evidence="2 3">
    <name type="scientific">Rotaria sordida</name>
    <dbReference type="NCBI Taxonomy" id="392033"/>
    <lineage>
        <taxon>Eukaryota</taxon>
        <taxon>Metazoa</taxon>
        <taxon>Spiralia</taxon>
        <taxon>Gnathifera</taxon>
        <taxon>Rotifera</taxon>
        <taxon>Eurotatoria</taxon>
        <taxon>Bdelloidea</taxon>
        <taxon>Philodinida</taxon>
        <taxon>Philodinidae</taxon>
        <taxon>Rotaria</taxon>
    </lineage>
</organism>
<dbReference type="Pfam" id="PF02121">
    <property type="entry name" value="IP_trans"/>
    <property type="match status" value="1"/>
</dbReference>
<dbReference type="PANTHER" id="PTHR10658:SF54">
    <property type="entry name" value="CYTOPLASMIC PHOSPHATIDYLINOSITOL TRANSFER PROTEIN 1"/>
    <property type="match status" value="1"/>
</dbReference>
<accession>A0A813UF26</accession>
<gene>
    <name evidence="2" type="ORF">PYM288_LOCUS5660</name>
</gene>
<proteinExistence type="predicted"/>
<evidence type="ECO:0000313" key="3">
    <source>
        <dbReference type="Proteomes" id="UP000663854"/>
    </source>
</evidence>
<dbReference type="Proteomes" id="UP000663854">
    <property type="component" value="Unassembled WGS sequence"/>
</dbReference>
<reference evidence="2" key="1">
    <citation type="submission" date="2021-02" db="EMBL/GenBank/DDBJ databases">
        <authorList>
            <person name="Nowell W R."/>
        </authorList>
    </citation>
    <scope>NUCLEOTIDE SEQUENCE</scope>
</reference>
<dbReference type="GO" id="GO:0008526">
    <property type="term" value="F:phosphatidylinositol transfer activity"/>
    <property type="evidence" value="ECO:0007669"/>
    <property type="project" value="TreeGrafter"/>
</dbReference>
<comment type="caution">
    <text evidence="2">The sequence shown here is derived from an EMBL/GenBank/DDBJ whole genome shotgun (WGS) entry which is preliminary data.</text>
</comment>
<dbReference type="Gene3D" id="3.30.530.20">
    <property type="match status" value="1"/>
</dbReference>
<dbReference type="InterPro" id="IPR023393">
    <property type="entry name" value="START-like_dom_sf"/>
</dbReference>
<evidence type="ECO:0000313" key="2">
    <source>
        <dbReference type="EMBL" id="CAF0822509.1"/>
    </source>
</evidence>
<dbReference type="InterPro" id="IPR001666">
    <property type="entry name" value="PI_transfer"/>
</dbReference>
<dbReference type="InterPro" id="IPR055261">
    <property type="entry name" value="PI_transfer_N"/>
</dbReference>
<dbReference type="GO" id="GO:0005737">
    <property type="term" value="C:cytoplasm"/>
    <property type="evidence" value="ECO:0007669"/>
    <property type="project" value="TreeGrafter"/>
</dbReference>
<dbReference type="AlphaFoldDB" id="A0A813UF26"/>
<dbReference type="SUPFAM" id="SSF55961">
    <property type="entry name" value="Bet v1-like"/>
    <property type="match status" value="1"/>
</dbReference>
<feature type="domain" description="Phosphatidylinositol transfer protein N-terminal" evidence="1">
    <location>
        <begin position="1"/>
        <end position="102"/>
    </location>
</feature>
<sequence length="193" mass="22512">MLLHEYRICLPFTVEEYHIGQLYMICKHCEVESNKDDGVEVVRNEPITNEDGLVGQLTEKRIYLSSRLPTWMRSLIPNVFYIIEKASNFYPYTITVVASDYDCLSQMNTTALDKYNQMRRKLEHVNNSVRTMNDTNCTKMLSTHTQLNEIEDAMSNLESTIMHLDAYSRSLETQVKKFEKTFLATRTMSPTKD</sequence>
<dbReference type="GO" id="GO:0035091">
    <property type="term" value="F:phosphatidylinositol binding"/>
    <property type="evidence" value="ECO:0007669"/>
    <property type="project" value="TreeGrafter"/>
</dbReference>
<dbReference type="PANTHER" id="PTHR10658">
    <property type="entry name" value="PHOSPHATIDYLINOSITOL TRANSFER PROTEIN"/>
    <property type="match status" value="1"/>
</dbReference>
<evidence type="ECO:0000259" key="1">
    <source>
        <dbReference type="Pfam" id="PF02121"/>
    </source>
</evidence>
<dbReference type="EMBL" id="CAJNOH010000059">
    <property type="protein sequence ID" value="CAF0822509.1"/>
    <property type="molecule type" value="Genomic_DNA"/>
</dbReference>
<name>A0A813UF26_9BILA</name>